<dbReference type="Proteomes" id="UP000029227">
    <property type="component" value="Unassembled WGS sequence"/>
</dbReference>
<dbReference type="EMBL" id="BBMN01000017">
    <property type="protein sequence ID" value="GAL07571.1"/>
    <property type="molecule type" value="Genomic_DNA"/>
</dbReference>
<dbReference type="AlphaFoldDB" id="A0A090QXH4"/>
<gene>
    <name evidence="1" type="ORF">JCM19237_1511</name>
</gene>
<evidence type="ECO:0000313" key="2">
    <source>
        <dbReference type="Proteomes" id="UP000029227"/>
    </source>
</evidence>
<evidence type="ECO:0000313" key="1">
    <source>
        <dbReference type="EMBL" id="GAL07571.1"/>
    </source>
</evidence>
<protein>
    <submittedName>
        <fullName evidence="1">EbiP1305</fullName>
    </submittedName>
</protein>
<name>A0A090QXH4_9GAMM</name>
<reference evidence="1 2" key="1">
    <citation type="journal article" date="2014" name="Genome Announc.">
        <title>Draft Genome Sequences of Two Vibrionaceae Species, Vibrio ponticus C121 and Photobacterium aphoticum C119, Isolated as Coral Reef Microbiota.</title>
        <authorList>
            <person name="Al-saari N."/>
            <person name="Meirelles P.M."/>
            <person name="Mino S."/>
            <person name="Suda W."/>
            <person name="Oshima K."/>
            <person name="Hattori M."/>
            <person name="Ohkuma M."/>
            <person name="Thompson F.L."/>
            <person name="Gomez-Gil B."/>
            <person name="Sawabe T."/>
            <person name="Sawabe T."/>
        </authorList>
    </citation>
    <scope>NUCLEOTIDE SEQUENCE [LARGE SCALE GENOMIC DNA]</scope>
    <source>
        <strain evidence="1 2">JCM 19237</strain>
    </source>
</reference>
<organism evidence="1 2">
    <name type="scientific">Photobacterium aphoticum</name>
    <dbReference type="NCBI Taxonomy" id="754436"/>
    <lineage>
        <taxon>Bacteria</taxon>
        <taxon>Pseudomonadati</taxon>
        <taxon>Pseudomonadota</taxon>
        <taxon>Gammaproteobacteria</taxon>
        <taxon>Vibrionales</taxon>
        <taxon>Vibrionaceae</taxon>
        <taxon>Photobacterium</taxon>
    </lineage>
</organism>
<dbReference type="STRING" id="754436.JCM19237_1511"/>
<comment type="caution">
    <text evidence="1">The sequence shown here is derived from an EMBL/GenBank/DDBJ whole genome shotgun (WGS) entry which is preliminary data.</text>
</comment>
<sequence>MFDTDDTGHHFFGVCTRVTVEDFDTSMKDGALIATVAGHEALQIESLDEDDNGFLPRTATVFPNGLTPPFATIKKCWPIS</sequence>
<accession>A0A090QXH4</accession>
<dbReference type="eggNOG" id="COG2802">
    <property type="taxonomic scope" value="Bacteria"/>
</dbReference>
<proteinExistence type="predicted"/>